<dbReference type="PROSITE" id="PS51257">
    <property type="entry name" value="PROKAR_LIPOPROTEIN"/>
    <property type="match status" value="1"/>
</dbReference>
<keyword evidence="3" id="KW-1185">Reference proteome</keyword>
<feature type="chain" id="PRO_5046499664" description="DUF4148 domain-containing protein" evidence="1">
    <location>
        <begin position="22"/>
        <end position="95"/>
    </location>
</feature>
<dbReference type="RefSeq" id="WP_344696342.1">
    <property type="nucleotide sequence ID" value="NZ_BAABBR010000001.1"/>
</dbReference>
<protein>
    <recommendedName>
        <fullName evidence="4">DUF4148 domain-containing protein</fullName>
    </recommendedName>
</protein>
<evidence type="ECO:0000313" key="2">
    <source>
        <dbReference type="EMBL" id="GAA4035089.1"/>
    </source>
</evidence>
<dbReference type="EMBL" id="BAABBR010000001">
    <property type="protein sequence ID" value="GAA4035089.1"/>
    <property type="molecule type" value="Genomic_DNA"/>
</dbReference>
<keyword evidence="1" id="KW-0732">Signal</keyword>
<name>A0ABP7U2X4_9SPHN</name>
<sequence>MPPRPGLSLALAAALAACSPAAPTVIDGSSPQRFEETVAQARADLPAADRLDFDRALAGVPARRYADRDPDARRRTTFGGQTAAQVVEDYRRRAR</sequence>
<evidence type="ECO:0000256" key="1">
    <source>
        <dbReference type="SAM" id="SignalP"/>
    </source>
</evidence>
<dbReference type="Proteomes" id="UP001424459">
    <property type="component" value="Unassembled WGS sequence"/>
</dbReference>
<evidence type="ECO:0000313" key="3">
    <source>
        <dbReference type="Proteomes" id="UP001424459"/>
    </source>
</evidence>
<feature type="signal peptide" evidence="1">
    <location>
        <begin position="1"/>
        <end position="21"/>
    </location>
</feature>
<evidence type="ECO:0008006" key="4">
    <source>
        <dbReference type="Google" id="ProtNLM"/>
    </source>
</evidence>
<comment type="caution">
    <text evidence="2">The sequence shown here is derived from an EMBL/GenBank/DDBJ whole genome shotgun (WGS) entry which is preliminary data.</text>
</comment>
<reference evidence="3" key="1">
    <citation type="journal article" date="2019" name="Int. J. Syst. Evol. Microbiol.">
        <title>The Global Catalogue of Microorganisms (GCM) 10K type strain sequencing project: providing services to taxonomists for standard genome sequencing and annotation.</title>
        <authorList>
            <consortium name="The Broad Institute Genomics Platform"/>
            <consortium name="The Broad Institute Genome Sequencing Center for Infectious Disease"/>
            <person name="Wu L."/>
            <person name="Ma J."/>
        </authorList>
    </citation>
    <scope>NUCLEOTIDE SEQUENCE [LARGE SCALE GENOMIC DNA]</scope>
    <source>
        <strain evidence="3">JCM 17564</strain>
    </source>
</reference>
<proteinExistence type="predicted"/>
<gene>
    <name evidence="2" type="ORF">GCM10022281_14240</name>
</gene>
<organism evidence="2 3">
    <name type="scientific">Sphingomonas rosea</name>
    <dbReference type="NCBI Taxonomy" id="335605"/>
    <lineage>
        <taxon>Bacteria</taxon>
        <taxon>Pseudomonadati</taxon>
        <taxon>Pseudomonadota</taxon>
        <taxon>Alphaproteobacteria</taxon>
        <taxon>Sphingomonadales</taxon>
        <taxon>Sphingomonadaceae</taxon>
        <taxon>Sphingomonas</taxon>
    </lineage>
</organism>
<accession>A0ABP7U2X4</accession>